<evidence type="ECO:0000313" key="2">
    <source>
        <dbReference type="Proteomes" id="UP001174909"/>
    </source>
</evidence>
<dbReference type="Proteomes" id="UP001174909">
    <property type="component" value="Unassembled WGS sequence"/>
</dbReference>
<name>A0AA35U1Y3_GEOBA</name>
<dbReference type="AlphaFoldDB" id="A0AA35U1Y3"/>
<protein>
    <submittedName>
        <fullName evidence="1">Uncharacterized protein</fullName>
    </submittedName>
</protein>
<comment type="caution">
    <text evidence="1">The sequence shown here is derived from an EMBL/GenBank/DDBJ whole genome shotgun (WGS) entry which is preliminary data.</text>
</comment>
<sequence>MTSLNTTVGPIVSLVWRFHHKLCLTVGTGLVYAGRAGATDHRRKGGASNYLCMPDDPDY</sequence>
<reference evidence="1" key="1">
    <citation type="submission" date="2023-03" db="EMBL/GenBank/DDBJ databases">
        <authorList>
            <person name="Steffen K."/>
            <person name="Cardenas P."/>
        </authorList>
    </citation>
    <scope>NUCLEOTIDE SEQUENCE</scope>
</reference>
<gene>
    <name evidence="1" type="ORF">GBAR_LOCUS31552</name>
</gene>
<feature type="non-terminal residue" evidence="1">
    <location>
        <position position="1"/>
    </location>
</feature>
<evidence type="ECO:0000313" key="1">
    <source>
        <dbReference type="EMBL" id="CAI8057977.1"/>
    </source>
</evidence>
<accession>A0AA35U1Y3</accession>
<dbReference type="EMBL" id="CASHTH010004486">
    <property type="protein sequence ID" value="CAI8057977.1"/>
    <property type="molecule type" value="Genomic_DNA"/>
</dbReference>
<organism evidence="1 2">
    <name type="scientific">Geodia barretti</name>
    <name type="common">Barrett's horny sponge</name>
    <dbReference type="NCBI Taxonomy" id="519541"/>
    <lineage>
        <taxon>Eukaryota</taxon>
        <taxon>Metazoa</taxon>
        <taxon>Porifera</taxon>
        <taxon>Demospongiae</taxon>
        <taxon>Heteroscleromorpha</taxon>
        <taxon>Tetractinellida</taxon>
        <taxon>Astrophorina</taxon>
        <taxon>Geodiidae</taxon>
        <taxon>Geodia</taxon>
    </lineage>
</organism>
<proteinExistence type="predicted"/>
<keyword evidence="2" id="KW-1185">Reference proteome</keyword>